<dbReference type="EMBL" id="JAEHOE010000039">
    <property type="protein sequence ID" value="KAG2493129.1"/>
    <property type="molecule type" value="Genomic_DNA"/>
</dbReference>
<dbReference type="NCBIfam" id="NF001099">
    <property type="entry name" value="PRK00132.1"/>
    <property type="match status" value="1"/>
</dbReference>
<keyword evidence="3 6" id="KW-0687">Ribonucleoprotein</keyword>
<dbReference type="OrthoDB" id="10254627at2759"/>
<feature type="region of interest" description="Disordered" evidence="7">
    <location>
        <begin position="47"/>
        <end position="92"/>
    </location>
</feature>
<dbReference type="InterPro" id="IPR020568">
    <property type="entry name" value="Ribosomal_Su5_D2-typ_SF"/>
</dbReference>
<evidence type="ECO:0000256" key="6">
    <source>
        <dbReference type="RuleBase" id="RU003815"/>
    </source>
</evidence>
<dbReference type="PANTHER" id="PTHR21569:SF1">
    <property type="entry name" value="SMALL RIBOSOMAL SUBUNIT PROTEIN US9M"/>
    <property type="match status" value="1"/>
</dbReference>
<evidence type="ECO:0000256" key="5">
    <source>
        <dbReference type="ARBA" id="ARBA00035437"/>
    </source>
</evidence>
<dbReference type="GO" id="GO:0006412">
    <property type="term" value="P:translation"/>
    <property type="evidence" value="ECO:0007669"/>
    <property type="project" value="InterPro"/>
</dbReference>
<dbReference type="GO" id="GO:0003735">
    <property type="term" value="F:structural constituent of ribosome"/>
    <property type="evidence" value="ECO:0007669"/>
    <property type="project" value="InterPro"/>
</dbReference>
<protein>
    <recommendedName>
        <fullName evidence="4">Small ribosomal subunit protein uS9c</fullName>
    </recommendedName>
    <alternativeName>
        <fullName evidence="5">30S ribosomal protein S9, chloroplastic</fullName>
    </alternativeName>
</protein>
<evidence type="ECO:0000256" key="4">
    <source>
        <dbReference type="ARBA" id="ARBA00035152"/>
    </source>
</evidence>
<comment type="caution">
    <text evidence="8">The sequence shown here is derived from an EMBL/GenBank/DDBJ whole genome shotgun (WGS) entry which is preliminary data.</text>
</comment>
<dbReference type="InterPro" id="IPR023035">
    <property type="entry name" value="Ribosomal_uS9_bac/plastid"/>
</dbReference>
<dbReference type="Proteomes" id="UP000612055">
    <property type="component" value="Unassembled WGS sequence"/>
</dbReference>
<gene>
    <name evidence="8" type="ORF">HYH03_008555</name>
</gene>
<dbReference type="PROSITE" id="PS00360">
    <property type="entry name" value="RIBOSOMAL_S9"/>
    <property type="match status" value="1"/>
</dbReference>
<accession>A0A835Y8T5</accession>
<dbReference type="AlphaFoldDB" id="A0A835Y8T5"/>
<comment type="similarity">
    <text evidence="1 6">Belongs to the universal ribosomal protein uS9 family.</text>
</comment>
<proteinExistence type="inferred from homology"/>
<evidence type="ECO:0000256" key="7">
    <source>
        <dbReference type="SAM" id="MobiDB-lite"/>
    </source>
</evidence>
<evidence type="ECO:0000256" key="2">
    <source>
        <dbReference type="ARBA" id="ARBA00022980"/>
    </source>
</evidence>
<evidence type="ECO:0000256" key="1">
    <source>
        <dbReference type="ARBA" id="ARBA00005251"/>
    </source>
</evidence>
<organism evidence="8 9">
    <name type="scientific">Edaphochlamys debaryana</name>
    <dbReference type="NCBI Taxonomy" id="47281"/>
    <lineage>
        <taxon>Eukaryota</taxon>
        <taxon>Viridiplantae</taxon>
        <taxon>Chlorophyta</taxon>
        <taxon>core chlorophytes</taxon>
        <taxon>Chlorophyceae</taxon>
        <taxon>CS clade</taxon>
        <taxon>Chlamydomonadales</taxon>
        <taxon>Chlamydomonadales incertae sedis</taxon>
        <taxon>Edaphochlamys</taxon>
    </lineage>
</organism>
<dbReference type="GO" id="GO:0015935">
    <property type="term" value="C:small ribosomal subunit"/>
    <property type="evidence" value="ECO:0007669"/>
    <property type="project" value="TreeGrafter"/>
</dbReference>
<dbReference type="InterPro" id="IPR000754">
    <property type="entry name" value="Ribosomal_uS9"/>
</dbReference>
<feature type="region of interest" description="Disordered" evidence="7">
    <location>
        <begin position="251"/>
        <end position="272"/>
    </location>
</feature>
<dbReference type="InterPro" id="IPR020574">
    <property type="entry name" value="Ribosomal_uS9_CS"/>
</dbReference>
<reference evidence="8" key="1">
    <citation type="journal article" date="2020" name="bioRxiv">
        <title>Comparative genomics of Chlamydomonas.</title>
        <authorList>
            <person name="Craig R.J."/>
            <person name="Hasan A.R."/>
            <person name="Ness R.W."/>
            <person name="Keightley P.D."/>
        </authorList>
    </citation>
    <scope>NUCLEOTIDE SEQUENCE</scope>
    <source>
        <strain evidence="8">CCAP 11/70</strain>
    </source>
</reference>
<name>A0A835Y8T5_9CHLO</name>
<dbReference type="Gene3D" id="3.30.230.10">
    <property type="match status" value="1"/>
</dbReference>
<feature type="compositionally biased region" description="Low complexity" evidence="7">
    <location>
        <begin position="254"/>
        <end position="263"/>
    </location>
</feature>
<sequence>MLRGCGASLGPSSLAAAAAAGCQAGELGRQDGLLACLGQALLARGLASAGTPSPTRSPSAPSAAATLTPAGAPAQASGAAASGNEDPDANLPLDFSLRPSVLSPLFSTWQHATQAWQRRDHLVALLNAHQLLAKTPIRERTERGVARVVLDRVKSMDAAGRQLVEVLDDTLTQNVPPACPTPAMAAAYCTALELAATRADPAAREFAAVQRGAASPFDHFARHFVGPFSNTPRLEPLDVIFSKHTAADAAALPSGSRGSDKGLLGSGSGRGGPHIDMAGVTHAKGKRKASSASLQLVPGSGSVTVNGLPVASYFRDLNSREHALQPLLLAGDEGAKYDIAVDVRGGGASGQAQAVRTAIARALCVQRPALAEALGPLTRWDGRVVERKKPGREKARRGFQWVKR</sequence>
<dbReference type="PROSITE" id="PS51257">
    <property type="entry name" value="PROKAR_LIPOPROTEIN"/>
    <property type="match status" value="1"/>
</dbReference>
<evidence type="ECO:0000313" key="8">
    <source>
        <dbReference type="EMBL" id="KAG2493129.1"/>
    </source>
</evidence>
<dbReference type="InterPro" id="IPR014721">
    <property type="entry name" value="Ribsml_uS5_D2-typ_fold_subgr"/>
</dbReference>
<evidence type="ECO:0000256" key="3">
    <source>
        <dbReference type="ARBA" id="ARBA00023274"/>
    </source>
</evidence>
<dbReference type="GO" id="GO:0005737">
    <property type="term" value="C:cytoplasm"/>
    <property type="evidence" value="ECO:0007669"/>
    <property type="project" value="UniProtKB-ARBA"/>
</dbReference>
<dbReference type="PANTHER" id="PTHR21569">
    <property type="entry name" value="RIBOSOMAL PROTEIN S9"/>
    <property type="match status" value="1"/>
</dbReference>
<dbReference type="SUPFAM" id="SSF54211">
    <property type="entry name" value="Ribosomal protein S5 domain 2-like"/>
    <property type="match status" value="1"/>
</dbReference>
<feature type="compositionally biased region" description="Low complexity" evidence="7">
    <location>
        <begin position="47"/>
        <end position="83"/>
    </location>
</feature>
<dbReference type="GO" id="GO:0003723">
    <property type="term" value="F:RNA binding"/>
    <property type="evidence" value="ECO:0007669"/>
    <property type="project" value="TreeGrafter"/>
</dbReference>
<evidence type="ECO:0000313" key="9">
    <source>
        <dbReference type="Proteomes" id="UP000612055"/>
    </source>
</evidence>
<keyword evidence="9" id="KW-1185">Reference proteome</keyword>
<keyword evidence="2 6" id="KW-0689">Ribosomal protein</keyword>
<dbReference type="Pfam" id="PF00380">
    <property type="entry name" value="Ribosomal_S9"/>
    <property type="match status" value="1"/>
</dbReference>